<evidence type="ECO:0000313" key="2">
    <source>
        <dbReference type="EMBL" id="MFB9522589.1"/>
    </source>
</evidence>
<feature type="region of interest" description="Disordered" evidence="1">
    <location>
        <begin position="41"/>
        <end position="113"/>
    </location>
</feature>
<gene>
    <name evidence="2" type="ORF">ACFFTU_21840</name>
</gene>
<organism evidence="2 3">
    <name type="scientific">Streptomyces cremeus</name>
    <dbReference type="NCBI Taxonomy" id="66881"/>
    <lineage>
        <taxon>Bacteria</taxon>
        <taxon>Bacillati</taxon>
        <taxon>Actinomycetota</taxon>
        <taxon>Actinomycetes</taxon>
        <taxon>Kitasatosporales</taxon>
        <taxon>Streptomycetaceae</taxon>
        <taxon>Streptomyces</taxon>
    </lineage>
</organism>
<evidence type="ECO:0000256" key="1">
    <source>
        <dbReference type="SAM" id="MobiDB-lite"/>
    </source>
</evidence>
<evidence type="ECO:0008006" key="4">
    <source>
        <dbReference type="Google" id="ProtNLM"/>
    </source>
</evidence>
<evidence type="ECO:0000313" key="3">
    <source>
        <dbReference type="Proteomes" id="UP001589718"/>
    </source>
</evidence>
<sequence>MRRGLLHTGAWLLATGAAVTLSWWGVHTVMSGTAYDPPRALPIPGAAPERGSLAEVAPPQSSSTHRPSEPPAARRTPSRPPERRTPPAARKSPKPPAPPSPPAGSSSSGRLKPVNTEAGRVLFSLEADSATLESATPNSGWAMQVWKNPSWIRVEFTAGTARLSVFCSWHNHPPLVEVVKS</sequence>
<comment type="caution">
    <text evidence="2">The sequence shown here is derived from an EMBL/GenBank/DDBJ whole genome shotgun (WGS) entry which is preliminary data.</text>
</comment>
<name>A0ABV5PH93_STRCM</name>
<dbReference type="Proteomes" id="UP001589718">
    <property type="component" value="Unassembled WGS sequence"/>
</dbReference>
<proteinExistence type="predicted"/>
<dbReference type="RefSeq" id="WP_345222725.1">
    <property type="nucleotide sequence ID" value="NZ_BAAAXE010000013.1"/>
</dbReference>
<reference evidence="2 3" key="1">
    <citation type="submission" date="2024-09" db="EMBL/GenBank/DDBJ databases">
        <authorList>
            <person name="Sun Q."/>
            <person name="Mori K."/>
        </authorList>
    </citation>
    <scope>NUCLEOTIDE SEQUENCE [LARGE SCALE GENOMIC DNA]</scope>
    <source>
        <strain evidence="2 3">JCM 4362</strain>
    </source>
</reference>
<keyword evidence="3" id="KW-1185">Reference proteome</keyword>
<dbReference type="EMBL" id="JBHMCR010000010">
    <property type="protein sequence ID" value="MFB9522589.1"/>
    <property type="molecule type" value="Genomic_DNA"/>
</dbReference>
<accession>A0ABV5PH93</accession>
<protein>
    <recommendedName>
        <fullName evidence="4">Secreted protein</fullName>
    </recommendedName>
</protein>